<organism evidence="1 2">
    <name type="scientific">Ophiocordyceps australis</name>
    <dbReference type="NCBI Taxonomy" id="1399860"/>
    <lineage>
        <taxon>Eukaryota</taxon>
        <taxon>Fungi</taxon>
        <taxon>Dikarya</taxon>
        <taxon>Ascomycota</taxon>
        <taxon>Pezizomycotina</taxon>
        <taxon>Sordariomycetes</taxon>
        <taxon>Hypocreomycetidae</taxon>
        <taxon>Hypocreales</taxon>
        <taxon>Ophiocordycipitaceae</taxon>
        <taxon>Ophiocordyceps</taxon>
    </lineage>
</organism>
<dbReference type="AlphaFoldDB" id="A0A2C5YBA1"/>
<protein>
    <recommendedName>
        <fullName evidence="3">Glutamyl-tRNA synthetase</fullName>
    </recommendedName>
</protein>
<sequence>MQDASRVEQLPPLPPLYSLAIDLIDAAHAQDPNLIDGPDGPKTLPYELHYARKMTKWLAVRCPSASPELQLACRAQHFKRWELPRSSFPLTRPGYLLWRAKQKTQAANQVAALLNSAALSPPLDASVCHRVAALVRKEDLETDPEAQALEDVACLVFLDDQLDAFDAKPEIGEDKMVSILKKSWAKMSDEGRRLALNMQLSTRAQHLVTKALRGDTPQ</sequence>
<dbReference type="Proteomes" id="UP000226192">
    <property type="component" value="Unassembled WGS sequence"/>
</dbReference>
<dbReference type="PANTHER" id="PTHR41729:SF1">
    <property type="entry name" value="GLUTAMYL-TRNA SYNTHETASE"/>
    <property type="match status" value="1"/>
</dbReference>
<evidence type="ECO:0008006" key="3">
    <source>
        <dbReference type="Google" id="ProtNLM"/>
    </source>
</evidence>
<dbReference type="Pfam" id="PF13875">
    <property type="entry name" value="DUF4202"/>
    <property type="match status" value="1"/>
</dbReference>
<evidence type="ECO:0000313" key="2">
    <source>
        <dbReference type="Proteomes" id="UP000226192"/>
    </source>
</evidence>
<dbReference type="EMBL" id="NJET01000024">
    <property type="protein sequence ID" value="PHH64893.1"/>
    <property type="molecule type" value="Genomic_DNA"/>
</dbReference>
<keyword evidence="2" id="KW-1185">Reference proteome</keyword>
<proteinExistence type="predicted"/>
<reference evidence="1 2" key="1">
    <citation type="submission" date="2017-06" db="EMBL/GenBank/DDBJ databases">
        <title>Ant-infecting Ophiocordyceps genomes reveal a high diversity of potential behavioral manipulation genes and a possible major role for enterotoxins.</title>
        <authorList>
            <person name="De Bekker C."/>
            <person name="Evans H.C."/>
            <person name="Brachmann A."/>
            <person name="Hughes D.P."/>
        </authorList>
    </citation>
    <scope>NUCLEOTIDE SEQUENCE [LARGE SCALE GENOMIC DNA]</scope>
    <source>
        <strain evidence="1 2">Map64</strain>
    </source>
</reference>
<evidence type="ECO:0000313" key="1">
    <source>
        <dbReference type="EMBL" id="PHH64893.1"/>
    </source>
</evidence>
<gene>
    <name evidence="1" type="ORF">CDD81_3750</name>
</gene>
<name>A0A2C5YBA1_9HYPO</name>
<accession>A0A2C5YBA1</accession>
<dbReference type="InterPro" id="IPR025255">
    <property type="entry name" value="DUF4202"/>
</dbReference>
<dbReference type="OrthoDB" id="417697at2759"/>
<dbReference type="STRING" id="1399860.A0A2C5YBA1"/>
<dbReference type="PANTHER" id="PTHR41729">
    <property type="entry name" value="GLUTAMYL-TRNA SYNTHETASE"/>
    <property type="match status" value="1"/>
</dbReference>
<comment type="caution">
    <text evidence="1">The sequence shown here is derived from an EMBL/GenBank/DDBJ whole genome shotgun (WGS) entry which is preliminary data.</text>
</comment>